<evidence type="ECO:0000313" key="3">
    <source>
        <dbReference type="Proteomes" id="UP000217199"/>
    </source>
</evidence>
<evidence type="ECO:0000313" key="2">
    <source>
        <dbReference type="EMBL" id="PAV14858.1"/>
    </source>
</evidence>
<feature type="region of interest" description="Disordered" evidence="1">
    <location>
        <begin position="1"/>
        <end position="84"/>
    </location>
</feature>
<keyword evidence="3" id="KW-1185">Reference proteome</keyword>
<sequence length="155" mass="17244">MSSTQRPRNEKTPAVPPQAPKHRKTISIDHDSRGRSTSVATTTNASPRRRQDTTAGASLNPPSYENRKRDTSPAQKSRDNLSDTSRLLAEQLALSKENEAIRTRIQKIKGSKKEPSKAQVVEMETLTAKIESNVKRGNAIIEEMAVIRDNSLKQK</sequence>
<feature type="compositionally biased region" description="Polar residues" evidence="1">
    <location>
        <begin position="53"/>
        <end position="63"/>
    </location>
</feature>
<gene>
    <name evidence="2" type="ORF">PNOK_0941100</name>
</gene>
<dbReference type="InParanoid" id="A0A286U5K4"/>
<dbReference type="Proteomes" id="UP000217199">
    <property type="component" value="Unassembled WGS sequence"/>
</dbReference>
<evidence type="ECO:0000256" key="1">
    <source>
        <dbReference type="SAM" id="MobiDB-lite"/>
    </source>
</evidence>
<proteinExistence type="predicted"/>
<name>A0A286U5K4_9AGAM</name>
<organism evidence="2 3">
    <name type="scientific">Pyrrhoderma noxium</name>
    <dbReference type="NCBI Taxonomy" id="2282107"/>
    <lineage>
        <taxon>Eukaryota</taxon>
        <taxon>Fungi</taxon>
        <taxon>Dikarya</taxon>
        <taxon>Basidiomycota</taxon>
        <taxon>Agaricomycotina</taxon>
        <taxon>Agaricomycetes</taxon>
        <taxon>Hymenochaetales</taxon>
        <taxon>Hymenochaetaceae</taxon>
        <taxon>Pyrrhoderma</taxon>
    </lineage>
</organism>
<reference evidence="2 3" key="1">
    <citation type="journal article" date="2017" name="Mol. Ecol.">
        <title>Comparative and population genomic landscape of Phellinus noxius: A hypervariable fungus causing root rot in trees.</title>
        <authorList>
            <person name="Chung C.L."/>
            <person name="Lee T.J."/>
            <person name="Akiba M."/>
            <person name="Lee H.H."/>
            <person name="Kuo T.H."/>
            <person name="Liu D."/>
            <person name="Ke H.M."/>
            <person name="Yokoi T."/>
            <person name="Roa M.B."/>
            <person name="Lu M.J."/>
            <person name="Chang Y.Y."/>
            <person name="Ann P.J."/>
            <person name="Tsai J.N."/>
            <person name="Chen C.Y."/>
            <person name="Tzean S.S."/>
            <person name="Ota Y."/>
            <person name="Hattori T."/>
            <person name="Sahashi N."/>
            <person name="Liou R.F."/>
            <person name="Kikuchi T."/>
            <person name="Tsai I.J."/>
        </authorList>
    </citation>
    <scope>NUCLEOTIDE SEQUENCE [LARGE SCALE GENOMIC DNA]</scope>
    <source>
        <strain evidence="2 3">FFPRI411160</strain>
    </source>
</reference>
<feature type="compositionally biased region" description="Polar residues" evidence="1">
    <location>
        <begin position="35"/>
        <end position="46"/>
    </location>
</feature>
<dbReference type="EMBL" id="NBII01000011">
    <property type="protein sequence ID" value="PAV14858.1"/>
    <property type="molecule type" value="Genomic_DNA"/>
</dbReference>
<dbReference type="AlphaFoldDB" id="A0A286U5K4"/>
<feature type="compositionally biased region" description="Basic and acidic residues" evidence="1">
    <location>
        <begin position="65"/>
        <end position="81"/>
    </location>
</feature>
<protein>
    <submittedName>
        <fullName evidence="2">Uncharacterized protein</fullName>
    </submittedName>
</protein>
<accession>A0A286U5K4</accession>
<comment type="caution">
    <text evidence="2">The sequence shown here is derived from an EMBL/GenBank/DDBJ whole genome shotgun (WGS) entry which is preliminary data.</text>
</comment>